<proteinExistence type="predicted"/>
<protein>
    <submittedName>
        <fullName evidence="1">Uncharacterized protein</fullName>
    </submittedName>
</protein>
<accession>U9TW73</accession>
<name>U9TW73_RHIID</name>
<evidence type="ECO:0000313" key="1">
    <source>
        <dbReference type="EMBL" id="ESA12365.1"/>
    </source>
</evidence>
<sequence length="57" mass="6892">MESNNGPNFGDIILWAPNESTDYTEMVYKKCHYEKRIRDTDGEFIIEEYEIFQILKR</sequence>
<dbReference type="EMBL" id="KI285007">
    <property type="protein sequence ID" value="ESA12365.1"/>
    <property type="molecule type" value="Genomic_DNA"/>
</dbReference>
<dbReference type="HOGENOM" id="CLU_021542_1_3_1"/>
<dbReference type="AlphaFoldDB" id="U9TW73"/>
<gene>
    <name evidence="1" type="ORF">GLOINDRAFT_27227</name>
</gene>
<reference evidence="1" key="1">
    <citation type="submission" date="2013-07" db="EMBL/GenBank/DDBJ databases">
        <title>The genome of an arbuscular mycorrhizal fungus provides insights into the evolution of the oldest plant symbiosis.</title>
        <authorList>
            <consortium name="DOE Joint Genome Institute"/>
            <person name="Tisserant E."/>
            <person name="Malbreil M."/>
            <person name="Kuo A."/>
            <person name="Kohler A."/>
            <person name="Symeonidi A."/>
            <person name="Balestrini R."/>
            <person name="Charron P."/>
            <person name="Duensing N."/>
            <person name="Frei-dit-Frey N."/>
            <person name="Gianinazzi-Pearson V."/>
            <person name="Gilbert B."/>
            <person name="Handa Y."/>
            <person name="Hijri M."/>
            <person name="Kaul R."/>
            <person name="Kawaguchi M."/>
            <person name="Krajinski F."/>
            <person name="Lammers P."/>
            <person name="Lapierre D."/>
            <person name="Masclaux F.G."/>
            <person name="Murat C."/>
            <person name="Morin E."/>
            <person name="Ndikumana S."/>
            <person name="Pagni M."/>
            <person name="Petitpierre D."/>
            <person name="Requena N."/>
            <person name="Rosikiewicz P."/>
            <person name="Riley R."/>
            <person name="Saito K."/>
            <person name="San Clemente H."/>
            <person name="Shapiro H."/>
            <person name="van Tuinen D."/>
            <person name="Becard G."/>
            <person name="Bonfante P."/>
            <person name="Paszkowski U."/>
            <person name="Shachar-Hill Y."/>
            <person name="Young J.P."/>
            <person name="Sanders I.R."/>
            <person name="Henrissat B."/>
            <person name="Rensing S.A."/>
            <person name="Grigoriev I.V."/>
            <person name="Corradi N."/>
            <person name="Roux C."/>
            <person name="Martin F."/>
        </authorList>
    </citation>
    <scope>NUCLEOTIDE SEQUENCE</scope>
    <source>
        <strain evidence="1">DAOM 197198</strain>
    </source>
</reference>
<organism evidence="1">
    <name type="scientific">Rhizophagus irregularis (strain DAOM 181602 / DAOM 197198 / MUCL 43194)</name>
    <name type="common">Arbuscular mycorrhizal fungus</name>
    <name type="synonym">Glomus intraradices</name>
    <dbReference type="NCBI Taxonomy" id="747089"/>
    <lineage>
        <taxon>Eukaryota</taxon>
        <taxon>Fungi</taxon>
        <taxon>Fungi incertae sedis</taxon>
        <taxon>Mucoromycota</taxon>
        <taxon>Glomeromycotina</taxon>
        <taxon>Glomeromycetes</taxon>
        <taxon>Glomerales</taxon>
        <taxon>Glomeraceae</taxon>
        <taxon>Rhizophagus</taxon>
    </lineage>
</organism>